<evidence type="ECO:0000256" key="7">
    <source>
        <dbReference type="ARBA" id="ARBA00024343"/>
    </source>
</evidence>
<comment type="similarity">
    <text evidence="7">Belongs to the AP2/ERF transcription factor family. ERF subfamily.</text>
</comment>
<evidence type="ECO:0000256" key="3">
    <source>
        <dbReference type="ARBA" id="ARBA00023125"/>
    </source>
</evidence>
<evidence type="ECO:0000313" key="10">
    <source>
        <dbReference type="EMBL" id="KAF9591149.1"/>
    </source>
</evidence>
<proteinExistence type="inferred from homology"/>
<dbReference type="GO" id="GO:0003677">
    <property type="term" value="F:DNA binding"/>
    <property type="evidence" value="ECO:0007669"/>
    <property type="project" value="UniProtKB-KW"/>
</dbReference>
<dbReference type="AlphaFoldDB" id="A0A835H167"/>
<keyword evidence="11" id="KW-1185">Reference proteome</keyword>
<evidence type="ECO:0000256" key="1">
    <source>
        <dbReference type="ARBA" id="ARBA00004123"/>
    </source>
</evidence>
<evidence type="ECO:0000256" key="4">
    <source>
        <dbReference type="ARBA" id="ARBA00023159"/>
    </source>
</evidence>
<gene>
    <name evidence="10" type="ORF">IFM89_002104</name>
</gene>
<dbReference type="SUPFAM" id="SSF54171">
    <property type="entry name" value="DNA-binding domain"/>
    <property type="match status" value="1"/>
</dbReference>
<sequence>MDFQYDSSPTSSSSSTTEQYVSQTIHVPAIQSHKRRAGRKKFKETRHPIYRGVRQRNGSKWVCEVREPNKKSRIWLGTFITPEMAARAYDVAALALRGKSAPLNFPDSAWRLPRPMSSSAKDIQSAALKAAQSFGSATASSSTSSSASPSSSTSSNSTTYVQLPRIRSVQKLPEYSRTFWDEEAMFNLPILMNSMAEGLLLTPPCMDIRFDCDDVDWNMDLSLWSN</sequence>
<dbReference type="GO" id="GO:0003700">
    <property type="term" value="F:DNA-binding transcription factor activity"/>
    <property type="evidence" value="ECO:0007669"/>
    <property type="project" value="InterPro"/>
</dbReference>
<dbReference type="InterPro" id="IPR016177">
    <property type="entry name" value="DNA-bd_dom_sf"/>
</dbReference>
<dbReference type="InterPro" id="IPR036955">
    <property type="entry name" value="AP2/ERF_dom_sf"/>
</dbReference>
<accession>A0A835H167</accession>
<comment type="caution">
    <text evidence="10">The sequence shown here is derived from an EMBL/GenBank/DDBJ whole genome shotgun (WGS) entry which is preliminary data.</text>
</comment>
<dbReference type="InterPro" id="IPR001471">
    <property type="entry name" value="AP2/ERF_dom"/>
</dbReference>
<organism evidence="10 11">
    <name type="scientific">Coptis chinensis</name>
    <dbReference type="NCBI Taxonomy" id="261450"/>
    <lineage>
        <taxon>Eukaryota</taxon>
        <taxon>Viridiplantae</taxon>
        <taxon>Streptophyta</taxon>
        <taxon>Embryophyta</taxon>
        <taxon>Tracheophyta</taxon>
        <taxon>Spermatophyta</taxon>
        <taxon>Magnoliopsida</taxon>
        <taxon>Ranunculales</taxon>
        <taxon>Ranunculaceae</taxon>
        <taxon>Coptidoideae</taxon>
        <taxon>Coptis</taxon>
    </lineage>
</organism>
<keyword evidence="2" id="KW-0805">Transcription regulation</keyword>
<keyword evidence="4" id="KW-0010">Activator</keyword>
<dbReference type="PANTHER" id="PTHR31839:SF42">
    <property type="entry name" value="DEHYDRATION-RESPONSIVE ELEMENT-BINDING PROTEIN 1F"/>
    <property type="match status" value="1"/>
</dbReference>
<dbReference type="GO" id="GO:0005634">
    <property type="term" value="C:nucleus"/>
    <property type="evidence" value="ECO:0007669"/>
    <property type="project" value="UniProtKB-SubCell"/>
</dbReference>
<reference evidence="10 11" key="1">
    <citation type="submission" date="2020-10" db="EMBL/GenBank/DDBJ databases">
        <title>The Coptis chinensis genome and diversification of protoberbering-type alkaloids.</title>
        <authorList>
            <person name="Wang B."/>
            <person name="Shu S."/>
            <person name="Song C."/>
            <person name="Liu Y."/>
        </authorList>
    </citation>
    <scope>NUCLEOTIDE SEQUENCE [LARGE SCALE GENOMIC DNA]</scope>
    <source>
        <strain evidence="10">HL-2020</strain>
        <tissue evidence="10">Leaf</tissue>
    </source>
</reference>
<feature type="domain" description="AP2/ERF" evidence="9">
    <location>
        <begin position="49"/>
        <end position="106"/>
    </location>
</feature>
<dbReference type="OrthoDB" id="676764at2759"/>
<dbReference type="Gene3D" id="3.30.730.10">
    <property type="entry name" value="AP2/ERF domain"/>
    <property type="match status" value="1"/>
</dbReference>
<evidence type="ECO:0000256" key="2">
    <source>
        <dbReference type="ARBA" id="ARBA00023015"/>
    </source>
</evidence>
<dbReference type="PRINTS" id="PR00367">
    <property type="entry name" value="ETHRSPELEMNT"/>
</dbReference>
<evidence type="ECO:0000259" key="9">
    <source>
        <dbReference type="PROSITE" id="PS51032"/>
    </source>
</evidence>
<keyword evidence="3" id="KW-0238">DNA-binding</keyword>
<evidence type="ECO:0000256" key="5">
    <source>
        <dbReference type="ARBA" id="ARBA00023163"/>
    </source>
</evidence>
<dbReference type="PANTHER" id="PTHR31839">
    <property type="entry name" value="DEHYDRATION-RESPONSIVE ELEMENT-BINDING PROTEIN 1D"/>
    <property type="match status" value="1"/>
</dbReference>
<dbReference type="InterPro" id="IPR045277">
    <property type="entry name" value="DRE1A-I"/>
</dbReference>
<keyword evidence="6" id="KW-0539">Nucleus</keyword>
<comment type="subcellular location">
    <subcellularLocation>
        <location evidence="1">Nucleus</location>
    </subcellularLocation>
</comment>
<dbReference type="Proteomes" id="UP000631114">
    <property type="component" value="Unassembled WGS sequence"/>
</dbReference>
<name>A0A835H167_9MAGN</name>
<dbReference type="FunFam" id="3.30.730.10:FF:000001">
    <property type="entry name" value="Ethylene-responsive transcription factor 2"/>
    <property type="match status" value="1"/>
</dbReference>
<evidence type="ECO:0000313" key="11">
    <source>
        <dbReference type="Proteomes" id="UP000631114"/>
    </source>
</evidence>
<dbReference type="PROSITE" id="PS51032">
    <property type="entry name" value="AP2_ERF"/>
    <property type="match status" value="1"/>
</dbReference>
<protein>
    <recommendedName>
        <fullName evidence="9">AP2/ERF domain-containing protein</fullName>
    </recommendedName>
</protein>
<evidence type="ECO:0000256" key="6">
    <source>
        <dbReference type="ARBA" id="ARBA00023242"/>
    </source>
</evidence>
<feature type="region of interest" description="Disordered" evidence="8">
    <location>
        <begin position="139"/>
        <end position="159"/>
    </location>
</feature>
<dbReference type="EMBL" id="JADFTS010000008">
    <property type="protein sequence ID" value="KAF9591149.1"/>
    <property type="molecule type" value="Genomic_DNA"/>
</dbReference>
<dbReference type="SMART" id="SM00380">
    <property type="entry name" value="AP2"/>
    <property type="match status" value="1"/>
</dbReference>
<keyword evidence="5" id="KW-0804">Transcription</keyword>
<evidence type="ECO:0000256" key="8">
    <source>
        <dbReference type="SAM" id="MobiDB-lite"/>
    </source>
</evidence>
<dbReference type="CDD" id="cd00018">
    <property type="entry name" value="AP2"/>
    <property type="match status" value="1"/>
</dbReference>
<dbReference type="Pfam" id="PF00847">
    <property type="entry name" value="AP2"/>
    <property type="match status" value="1"/>
</dbReference>